<sequence>MAPALPRPTPSGPPQRSTLLAQRHPVATQRFTLAGDAGMQLDPHPEVSGNVTLNTIDQATPQLVERIASQIPWRWQLRNSTPTIQPDTLFPHNHQRDHPNPGRHRNARITPTGSYVEAPAVSLVAANDRLPRGTANAGLLPLRAGQRRPAPQRPAAHQASQRPGMAPDTAGRHADPRPHSSPACATDTAITRTTPRLDAPPGPETAASFDGERLPPPLVVHMPWIGGQASRPDQALTHAGEWYRQRLRESVGRMRAMSAQRSTVTPGSRLCRMMPAIPGPVLAATGAMR</sequence>
<proteinExistence type="predicted"/>
<dbReference type="Proteomes" id="UP000310016">
    <property type="component" value="Unassembled WGS sequence"/>
</dbReference>
<evidence type="ECO:0000313" key="2">
    <source>
        <dbReference type="EMBL" id="TJZ79116.1"/>
    </source>
</evidence>
<feature type="region of interest" description="Disordered" evidence="1">
    <location>
        <begin position="83"/>
        <end position="107"/>
    </location>
</feature>
<evidence type="ECO:0000313" key="3">
    <source>
        <dbReference type="Proteomes" id="UP000310016"/>
    </source>
</evidence>
<reference evidence="2 3" key="1">
    <citation type="submission" date="2019-04" db="EMBL/GenBank/DDBJ databases">
        <title>Chitiniphilus eburnea sp. nov., a novel chitinolytic bacterium isolated from aquaculture sludge.</title>
        <authorList>
            <person name="Sheng M."/>
        </authorList>
    </citation>
    <scope>NUCLEOTIDE SEQUENCE [LARGE SCALE GENOMIC DNA]</scope>
    <source>
        <strain evidence="2 3">HX-2-15</strain>
    </source>
</reference>
<keyword evidence="3" id="KW-1185">Reference proteome</keyword>
<name>A0A4U0QCS7_9NEIS</name>
<dbReference type="EMBL" id="SUMF01000001">
    <property type="protein sequence ID" value="TJZ79116.1"/>
    <property type="molecule type" value="Genomic_DNA"/>
</dbReference>
<organism evidence="2 3">
    <name type="scientific">Chitiniphilus eburneus</name>
    <dbReference type="NCBI Taxonomy" id="2571148"/>
    <lineage>
        <taxon>Bacteria</taxon>
        <taxon>Pseudomonadati</taxon>
        <taxon>Pseudomonadota</taxon>
        <taxon>Betaproteobacteria</taxon>
        <taxon>Neisseriales</taxon>
        <taxon>Chitinibacteraceae</taxon>
        <taxon>Chitiniphilus</taxon>
    </lineage>
</organism>
<feature type="region of interest" description="Disordered" evidence="1">
    <location>
        <begin position="1"/>
        <end position="22"/>
    </location>
</feature>
<evidence type="ECO:0000256" key="1">
    <source>
        <dbReference type="SAM" id="MobiDB-lite"/>
    </source>
</evidence>
<gene>
    <name evidence="2" type="ORF">FAZ21_02185</name>
</gene>
<feature type="compositionally biased region" description="Pro residues" evidence="1">
    <location>
        <begin position="1"/>
        <end position="13"/>
    </location>
</feature>
<dbReference type="RefSeq" id="WP_169307211.1">
    <property type="nucleotide sequence ID" value="NZ_SUMF01000001.1"/>
</dbReference>
<feature type="compositionally biased region" description="Low complexity" evidence="1">
    <location>
        <begin position="141"/>
        <end position="163"/>
    </location>
</feature>
<dbReference type="AlphaFoldDB" id="A0A4U0QCS7"/>
<accession>A0A4U0QCS7</accession>
<protein>
    <submittedName>
        <fullName evidence="2">Uncharacterized protein</fullName>
    </submittedName>
</protein>
<comment type="caution">
    <text evidence="2">The sequence shown here is derived from an EMBL/GenBank/DDBJ whole genome shotgun (WGS) entry which is preliminary data.</text>
</comment>
<feature type="region of interest" description="Disordered" evidence="1">
    <location>
        <begin position="132"/>
        <end position="214"/>
    </location>
</feature>